<dbReference type="Proteomes" id="UP000436047">
    <property type="component" value="Unassembled WGS sequence"/>
</dbReference>
<gene>
    <name evidence="2" type="ORF">FYJ45_23505</name>
</gene>
<keyword evidence="1" id="KW-0175">Coiled coil</keyword>
<dbReference type="GeneID" id="86055982"/>
<dbReference type="InterPro" id="IPR025464">
    <property type="entry name" value="DUF4315"/>
</dbReference>
<reference evidence="2 3" key="1">
    <citation type="submission" date="2019-08" db="EMBL/GenBank/DDBJ databases">
        <title>In-depth cultivation of the pig gut microbiome towards novel bacterial diversity and tailored functional studies.</title>
        <authorList>
            <person name="Wylensek D."/>
            <person name="Hitch T.C.A."/>
            <person name="Clavel T."/>
        </authorList>
    </citation>
    <scope>NUCLEOTIDE SEQUENCE [LARGE SCALE GENOMIC DNA]</scope>
    <source>
        <strain evidence="2 3">WCA-389-WT-23B</strain>
    </source>
</reference>
<proteinExistence type="predicted"/>
<keyword evidence="3" id="KW-1185">Reference proteome</keyword>
<dbReference type="Pfam" id="PF14193">
    <property type="entry name" value="DUF4315"/>
    <property type="match status" value="1"/>
</dbReference>
<dbReference type="EMBL" id="VUMI01000055">
    <property type="protein sequence ID" value="MSS91095.1"/>
    <property type="molecule type" value="Genomic_DNA"/>
</dbReference>
<evidence type="ECO:0000313" key="3">
    <source>
        <dbReference type="Proteomes" id="UP000436047"/>
    </source>
</evidence>
<name>A0A6N7WMU0_9FIRM</name>
<evidence type="ECO:0000313" key="2">
    <source>
        <dbReference type="EMBL" id="MSS91095.1"/>
    </source>
</evidence>
<sequence>MNAKINKLRSELDKNKNKISELQSRNREIERQITELENNDILELIHAHSLDITQLAALIQTMKTDPAAVMRGEMEESDHEEI</sequence>
<feature type="coiled-coil region" evidence="1">
    <location>
        <begin position="5"/>
        <end position="39"/>
    </location>
</feature>
<accession>A0A6N7WMU0</accession>
<dbReference type="AlphaFoldDB" id="A0A6N7WMU0"/>
<dbReference type="RefSeq" id="WP_154467467.1">
    <property type="nucleotide sequence ID" value="NZ_VUMI01000055.1"/>
</dbReference>
<evidence type="ECO:0000256" key="1">
    <source>
        <dbReference type="SAM" id="Coils"/>
    </source>
</evidence>
<organism evidence="2 3">
    <name type="scientific">Eisenbergiella porci</name>
    <dbReference type="NCBI Taxonomy" id="2652274"/>
    <lineage>
        <taxon>Bacteria</taxon>
        <taxon>Bacillati</taxon>
        <taxon>Bacillota</taxon>
        <taxon>Clostridia</taxon>
        <taxon>Lachnospirales</taxon>
        <taxon>Lachnospiraceae</taxon>
        <taxon>Eisenbergiella</taxon>
    </lineage>
</organism>
<comment type="caution">
    <text evidence="2">The sequence shown here is derived from an EMBL/GenBank/DDBJ whole genome shotgun (WGS) entry which is preliminary data.</text>
</comment>
<protein>
    <submittedName>
        <fullName evidence="2">DUF4315 family protein</fullName>
    </submittedName>
</protein>